<evidence type="ECO:0000313" key="4">
    <source>
        <dbReference type="Proteomes" id="UP000834106"/>
    </source>
</evidence>
<proteinExistence type="predicted"/>
<evidence type="ECO:0000256" key="1">
    <source>
        <dbReference type="SAM" id="MobiDB-lite"/>
    </source>
</evidence>
<feature type="region of interest" description="Disordered" evidence="1">
    <location>
        <begin position="76"/>
        <end position="130"/>
    </location>
</feature>
<evidence type="ECO:0000313" key="3">
    <source>
        <dbReference type="EMBL" id="CAI9775520.1"/>
    </source>
</evidence>
<protein>
    <recommendedName>
        <fullName evidence="2">Hyaluronan/mRNA-binding protein domain-containing protein</fullName>
    </recommendedName>
</protein>
<name>A0AAD1ZTN5_9LAMI</name>
<organism evidence="3 4">
    <name type="scientific">Fraxinus pennsylvanica</name>
    <dbReference type="NCBI Taxonomy" id="56036"/>
    <lineage>
        <taxon>Eukaryota</taxon>
        <taxon>Viridiplantae</taxon>
        <taxon>Streptophyta</taxon>
        <taxon>Embryophyta</taxon>
        <taxon>Tracheophyta</taxon>
        <taxon>Spermatophyta</taxon>
        <taxon>Magnoliopsida</taxon>
        <taxon>eudicotyledons</taxon>
        <taxon>Gunneridae</taxon>
        <taxon>Pentapetalae</taxon>
        <taxon>asterids</taxon>
        <taxon>lamiids</taxon>
        <taxon>Lamiales</taxon>
        <taxon>Oleaceae</taxon>
        <taxon>Oleeae</taxon>
        <taxon>Fraxinus</taxon>
    </lineage>
</organism>
<gene>
    <name evidence="3" type="ORF">FPE_LOCUS22950</name>
</gene>
<keyword evidence="4" id="KW-1185">Reference proteome</keyword>
<dbReference type="EMBL" id="OU503049">
    <property type="protein sequence ID" value="CAI9775520.1"/>
    <property type="molecule type" value="Genomic_DNA"/>
</dbReference>
<dbReference type="Pfam" id="PF04774">
    <property type="entry name" value="HABP4_PAI-RBP1"/>
    <property type="match status" value="1"/>
</dbReference>
<dbReference type="AlphaFoldDB" id="A0AAD1ZTN5"/>
<reference evidence="3" key="1">
    <citation type="submission" date="2023-05" db="EMBL/GenBank/DDBJ databases">
        <authorList>
            <person name="Huff M."/>
        </authorList>
    </citation>
    <scope>NUCLEOTIDE SEQUENCE</scope>
</reference>
<sequence length="185" mass="20554">MLKSYVRILHHYLDLEWQHESMKLPYDMGEDSEGISSSNGPIVPPPSELQLEEGFALCKWTRRPYSGPCGGGDFRGGRRGGFSNGETPDGECPRRAFDRHSGTGRGNEFKRERSGRGNGEGTFGAASPSRSNVTATLLRFAAAFPSPPLPQPLPSPSQRRCCRTSPSFLPTQPYPSPPQWWHWCF</sequence>
<dbReference type="InterPro" id="IPR006861">
    <property type="entry name" value="HABP4_PAIRBP1-bd"/>
</dbReference>
<accession>A0AAD1ZTN5</accession>
<evidence type="ECO:0000259" key="2">
    <source>
        <dbReference type="Pfam" id="PF04774"/>
    </source>
</evidence>
<dbReference type="Proteomes" id="UP000834106">
    <property type="component" value="Chromosome 14"/>
</dbReference>
<feature type="compositionally biased region" description="Basic and acidic residues" evidence="1">
    <location>
        <begin position="91"/>
        <end position="115"/>
    </location>
</feature>
<feature type="domain" description="Hyaluronan/mRNA-binding protein" evidence="2">
    <location>
        <begin position="93"/>
        <end position="118"/>
    </location>
</feature>